<comment type="caution">
    <text evidence="9">The sequence shown here is derived from an EMBL/GenBank/DDBJ whole genome shotgun (WGS) entry which is preliminary data.</text>
</comment>
<dbReference type="PANTHER" id="PTHR43133:SF8">
    <property type="entry name" value="RNA POLYMERASE SIGMA FACTOR HI_1459-RELATED"/>
    <property type="match status" value="1"/>
</dbReference>
<protein>
    <submittedName>
        <fullName evidence="9">Sigma-70 family RNA polymerase sigma factor</fullName>
    </submittedName>
</protein>
<dbReference type="SUPFAM" id="SSF88946">
    <property type="entry name" value="Sigma2 domain of RNA polymerase sigma factors"/>
    <property type="match status" value="1"/>
</dbReference>
<evidence type="ECO:0000256" key="5">
    <source>
        <dbReference type="ARBA" id="ARBA00023163"/>
    </source>
</evidence>
<dbReference type="Proteomes" id="UP001242368">
    <property type="component" value="Unassembled WGS sequence"/>
</dbReference>
<evidence type="ECO:0000313" key="9">
    <source>
        <dbReference type="EMBL" id="MDN3708231.1"/>
    </source>
</evidence>
<dbReference type="Pfam" id="PF04542">
    <property type="entry name" value="Sigma70_r2"/>
    <property type="match status" value="1"/>
</dbReference>
<keyword evidence="6" id="KW-0175">Coiled coil</keyword>
<dbReference type="Gene3D" id="1.10.10.10">
    <property type="entry name" value="Winged helix-like DNA-binding domain superfamily/Winged helix DNA-binding domain"/>
    <property type="match status" value="1"/>
</dbReference>
<dbReference type="EMBL" id="JAUFQU010000001">
    <property type="protein sequence ID" value="MDN3708231.1"/>
    <property type="molecule type" value="Genomic_DNA"/>
</dbReference>
<dbReference type="InterPro" id="IPR036388">
    <property type="entry name" value="WH-like_DNA-bd_sf"/>
</dbReference>
<dbReference type="InterPro" id="IPR014284">
    <property type="entry name" value="RNA_pol_sigma-70_dom"/>
</dbReference>
<keyword evidence="10" id="KW-1185">Reference proteome</keyword>
<organism evidence="9 10">
    <name type="scientific">Paenimyroides ceti</name>
    <dbReference type="NCBI Taxonomy" id="395087"/>
    <lineage>
        <taxon>Bacteria</taxon>
        <taxon>Pseudomonadati</taxon>
        <taxon>Bacteroidota</taxon>
        <taxon>Flavobacteriia</taxon>
        <taxon>Flavobacteriales</taxon>
        <taxon>Flavobacteriaceae</taxon>
        <taxon>Paenimyroides</taxon>
    </lineage>
</organism>
<evidence type="ECO:0000256" key="2">
    <source>
        <dbReference type="ARBA" id="ARBA00023015"/>
    </source>
</evidence>
<feature type="domain" description="RNA polymerase sigma-70 region 2" evidence="7">
    <location>
        <begin position="12"/>
        <end position="68"/>
    </location>
</feature>
<dbReference type="SUPFAM" id="SSF88659">
    <property type="entry name" value="Sigma3 and sigma4 domains of RNA polymerase sigma factors"/>
    <property type="match status" value="1"/>
</dbReference>
<dbReference type="InterPro" id="IPR013249">
    <property type="entry name" value="RNA_pol_sigma70_r4_t2"/>
</dbReference>
<dbReference type="Gene3D" id="1.10.1740.10">
    <property type="match status" value="1"/>
</dbReference>
<evidence type="ECO:0000256" key="4">
    <source>
        <dbReference type="ARBA" id="ARBA00023125"/>
    </source>
</evidence>
<comment type="similarity">
    <text evidence="1">Belongs to the sigma-70 factor family. ECF subfamily.</text>
</comment>
<name>A0ABT8CWV3_9FLAO</name>
<reference evidence="10" key="1">
    <citation type="journal article" date="2019" name="Int. J. Syst. Evol. Microbiol.">
        <title>The Global Catalogue of Microorganisms (GCM) 10K type strain sequencing project: providing services to taxonomists for standard genome sequencing and annotation.</title>
        <authorList>
            <consortium name="The Broad Institute Genomics Platform"/>
            <consortium name="The Broad Institute Genome Sequencing Center for Infectious Disease"/>
            <person name="Wu L."/>
            <person name="Ma J."/>
        </authorList>
    </citation>
    <scope>NUCLEOTIDE SEQUENCE [LARGE SCALE GENOMIC DNA]</scope>
    <source>
        <strain evidence="10">CECT 7184</strain>
    </source>
</reference>
<feature type="coiled-coil region" evidence="6">
    <location>
        <begin position="127"/>
        <end position="158"/>
    </location>
</feature>
<keyword evidence="3" id="KW-0731">Sigma factor</keyword>
<dbReference type="InterPro" id="IPR013324">
    <property type="entry name" value="RNA_pol_sigma_r3/r4-like"/>
</dbReference>
<feature type="domain" description="RNA polymerase sigma factor 70 region 4 type 2" evidence="8">
    <location>
        <begin position="96"/>
        <end position="148"/>
    </location>
</feature>
<dbReference type="Pfam" id="PF08281">
    <property type="entry name" value="Sigma70_r4_2"/>
    <property type="match status" value="1"/>
</dbReference>
<evidence type="ECO:0000313" key="10">
    <source>
        <dbReference type="Proteomes" id="UP001242368"/>
    </source>
</evidence>
<sequence length="160" mass="18985">MKELSLIREKFIRFAMRMLSDKNDAEDVVQDFYEKIWRKDLLAEVKNKEAFAMKMVRNACLDFLRKKQLTIVSDSNEPLQLEADPQQLLEVSEGYRLLDKILAGLSEKQRTVFHLRDIEGYELEKIAEVLEITNEAVRANLSRARKQIREAYQKYRDDER</sequence>
<dbReference type="InterPro" id="IPR013325">
    <property type="entry name" value="RNA_pol_sigma_r2"/>
</dbReference>
<evidence type="ECO:0000256" key="6">
    <source>
        <dbReference type="SAM" id="Coils"/>
    </source>
</evidence>
<dbReference type="CDD" id="cd06171">
    <property type="entry name" value="Sigma70_r4"/>
    <property type="match status" value="1"/>
</dbReference>
<proteinExistence type="inferred from homology"/>
<dbReference type="InterPro" id="IPR007627">
    <property type="entry name" value="RNA_pol_sigma70_r2"/>
</dbReference>
<keyword evidence="5" id="KW-0804">Transcription</keyword>
<keyword evidence="4" id="KW-0238">DNA-binding</keyword>
<dbReference type="RefSeq" id="WP_290364110.1">
    <property type="nucleotide sequence ID" value="NZ_JAUFQU010000001.1"/>
</dbReference>
<evidence type="ECO:0000256" key="3">
    <source>
        <dbReference type="ARBA" id="ARBA00023082"/>
    </source>
</evidence>
<evidence type="ECO:0000259" key="8">
    <source>
        <dbReference type="Pfam" id="PF08281"/>
    </source>
</evidence>
<evidence type="ECO:0000256" key="1">
    <source>
        <dbReference type="ARBA" id="ARBA00010641"/>
    </source>
</evidence>
<keyword evidence="2" id="KW-0805">Transcription regulation</keyword>
<gene>
    <name evidence="9" type="ORF">QW060_14060</name>
</gene>
<accession>A0ABT8CWV3</accession>
<dbReference type="PANTHER" id="PTHR43133">
    <property type="entry name" value="RNA POLYMERASE ECF-TYPE SIGMA FACTO"/>
    <property type="match status" value="1"/>
</dbReference>
<dbReference type="InterPro" id="IPR039425">
    <property type="entry name" value="RNA_pol_sigma-70-like"/>
</dbReference>
<dbReference type="NCBIfam" id="TIGR02937">
    <property type="entry name" value="sigma70-ECF"/>
    <property type="match status" value="1"/>
</dbReference>
<evidence type="ECO:0000259" key="7">
    <source>
        <dbReference type="Pfam" id="PF04542"/>
    </source>
</evidence>